<evidence type="ECO:0000313" key="1">
    <source>
        <dbReference type="EMBL" id="KAJ2933875.1"/>
    </source>
</evidence>
<name>A0A9W8MJ44_9AGAR</name>
<reference evidence="1" key="1">
    <citation type="submission" date="2022-06" db="EMBL/GenBank/DDBJ databases">
        <title>Genome Sequence of Candolleomyces eurysporus.</title>
        <authorList>
            <person name="Buettner E."/>
        </authorList>
    </citation>
    <scope>NUCLEOTIDE SEQUENCE</scope>
    <source>
        <strain evidence="1">VTCC 930004</strain>
    </source>
</reference>
<feature type="non-terminal residue" evidence="1">
    <location>
        <position position="68"/>
    </location>
</feature>
<dbReference type="Proteomes" id="UP001140091">
    <property type="component" value="Unassembled WGS sequence"/>
</dbReference>
<keyword evidence="2" id="KW-1185">Reference proteome</keyword>
<dbReference type="AlphaFoldDB" id="A0A9W8MJ44"/>
<dbReference type="EMBL" id="JANBPK010000732">
    <property type="protein sequence ID" value="KAJ2933875.1"/>
    <property type="molecule type" value="Genomic_DNA"/>
</dbReference>
<gene>
    <name evidence="1" type="ORF">H1R20_g3245</name>
</gene>
<organism evidence="1 2">
    <name type="scientific">Candolleomyces eurysporus</name>
    <dbReference type="NCBI Taxonomy" id="2828524"/>
    <lineage>
        <taxon>Eukaryota</taxon>
        <taxon>Fungi</taxon>
        <taxon>Dikarya</taxon>
        <taxon>Basidiomycota</taxon>
        <taxon>Agaricomycotina</taxon>
        <taxon>Agaricomycetes</taxon>
        <taxon>Agaricomycetidae</taxon>
        <taxon>Agaricales</taxon>
        <taxon>Agaricineae</taxon>
        <taxon>Psathyrellaceae</taxon>
        <taxon>Candolleomyces</taxon>
    </lineage>
</organism>
<evidence type="ECO:0000313" key="2">
    <source>
        <dbReference type="Proteomes" id="UP001140091"/>
    </source>
</evidence>
<protein>
    <submittedName>
        <fullName evidence="1">Uncharacterized protein</fullName>
    </submittedName>
</protein>
<proteinExistence type="predicted"/>
<accession>A0A9W8MJ44</accession>
<comment type="caution">
    <text evidence="1">The sequence shown here is derived from an EMBL/GenBank/DDBJ whole genome shotgun (WGS) entry which is preliminary data.</text>
</comment>
<sequence>MYLNDFEAAQILVLKELEEEEDEEEELLSMSAAVGMMVYGAEEARHQQNEAHRNHQQYLVCSDLLPDP</sequence>